<dbReference type="GeneID" id="43166843"/>
<name>A0ABZ0XSJ4_9BURK</name>
<evidence type="ECO:0000313" key="2">
    <source>
        <dbReference type="EMBL" id="WQH02541.1"/>
    </source>
</evidence>
<dbReference type="RefSeq" id="WP_154819705.1">
    <property type="nucleotide sequence ID" value="NZ_CP140152.1"/>
</dbReference>
<dbReference type="InterPro" id="IPR018895">
    <property type="entry name" value="DUF2474"/>
</dbReference>
<feature type="transmembrane region" description="Helical" evidence="1">
    <location>
        <begin position="12"/>
        <end position="38"/>
    </location>
</feature>
<evidence type="ECO:0000256" key="1">
    <source>
        <dbReference type="SAM" id="Phobius"/>
    </source>
</evidence>
<sequence length="44" mass="4834">MSARRRKMWLGRVGWLVGIWALSVGALGIVAALLHLAMRTAGMR</sequence>
<dbReference type="EMBL" id="CP140152">
    <property type="protein sequence ID" value="WQH02541.1"/>
    <property type="molecule type" value="Genomic_DNA"/>
</dbReference>
<organism evidence="2 3">
    <name type="scientific">Duganella zoogloeoides</name>
    <dbReference type="NCBI Taxonomy" id="75659"/>
    <lineage>
        <taxon>Bacteria</taxon>
        <taxon>Pseudomonadati</taxon>
        <taxon>Pseudomonadota</taxon>
        <taxon>Betaproteobacteria</taxon>
        <taxon>Burkholderiales</taxon>
        <taxon>Oxalobacteraceae</taxon>
        <taxon>Telluria group</taxon>
        <taxon>Duganella</taxon>
    </lineage>
</organism>
<proteinExistence type="predicted"/>
<keyword evidence="1" id="KW-1133">Transmembrane helix</keyword>
<dbReference type="Proteomes" id="UP001326110">
    <property type="component" value="Chromosome"/>
</dbReference>
<keyword evidence="1" id="KW-0472">Membrane</keyword>
<dbReference type="Pfam" id="PF10617">
    <property type="entry name" value="DUF2474"/>
    <property type="match status" value="1"/>
</dbReference>
<gene>
    <name evidence="2" type="ORF">SR858_15815</name>
</gene>
<evidence type="ECO:0000313" key="3">
    <source>
        <dbReference type="Proteomes" id="UP001326110"/>
    </source>
</evidence>
<reference evidence="2 3" key="1">
    <citation type="submission" date="2023-11" db="EMBL/GenBank/DDBJ databases">
        <title>MicrobeMod: A computational toolkit for identifying prokaryotic methylation and restriction-modification with nanopore sequencing.</title>
        <authorList>
            <person name="Crits-Christoph A."/>
            <person name="Kang S.C."/>
            <person name="Lee H."/>
            <person name="Ostrov N."/>
        </authorList>
    </citation>
    <scope>NUCLEOTIDE SEQUENCE [LARGE SCALE GENOMIC DNA]</scope>
    <source>
        <strain evidence="2 3">ATCC 25935</strain>
    </source>
</reference>
<accession>A0ABZ0XSJ4</accession>
<keyword evidence="3" id="KW-1185">Reference proteome</keyword>
<keyword evidence="1" id="KW-0812">Transmembrane</keyword>
<protein>
    <submittedName>
        <fullName evidence="2">DUF2474 domain-containing protein</fullName>
    </submittedName>
</protein>